<evidence type="ECO:0000256" key="8">
    <source>
        <dbReference type="SAM" id="MobiDB-lite"/>
    </source>
</evidence>
<proteinExistence type="inferred from homology"/>
<reference evidence="10" key="2">
    <citation type="submission" date="2025-08" db="UniProtKB">
        <authorList>
            <consortium name="Ensembl"/>
        </authorList>
    </citation>
    <scope>IDENTIFICATION</scope>
</reference>
<dbReference type="PROSITE" id="PS50833">
    <property type="entry name" value="BRIX"/>
    <property type="match status" value="1"/>
</dbReference>
<dbReference type="GO" id="GO:0000027">
    <property type="term" value="P:ribosomal large subunit assembly"/>
    <property type="evidence" value="ECO:0007669"/>
    <property type="project" value="TreeGrafter"/>
</dbReference>
<evidence type="ECO:0000313" key="10">
    <source>
        <dbReference type="Ensembl" id="ENSTRUP00000061478.1"/>
    </source>
</evidence>
<comment type="subcellular location">
    <subcellularLocation>
        <location evidence="2">Nucleus</location>
        <location evidence="2">Nucleolus</location>
    </subcellularLocation>
</comment>
<feature type="compositionally biased region" description="Basic residues" evidence="8">
    <location>
        <begin position="317"/>
        <end position="333"/>
    </location>
</feature>
<keyword evidence="11" id="KW-1185">Reference proteome</keyword>
<evidence type="ECO:0000256" key="4">
    <source>
        <dbReference type="ARBA" id="ARBA00020522"/>
    </source>
</evidence>
<dbReference type="Pfam" id="PF04427">
    <property type="entry name" value="Brix"/>
    <property type="match status" value="1"/>
</dbReference>
<feature type="compositionally biased region" description="Basic and acidic residues" evidence="8">
    <location>
        <begin position="302"/>
        <end position="313"/>
    </location>
</feature>
<keyword evidence="6" id="KW-0539">Nucleus</keyword>
<dbReference type="GO" id="GO:0005730">
    <property type="term" value="C:nucleolus"/>
    <property type="evidence" value="ECO:0007669"/>
    <property type="project" value="UniProtKB-SubCell"/>
</dbReference>
<dbReference type="GeneTree" id="ENSGT00390000014467"/>
<dbReference type="AlphaFoldDB" id="A0A674MK33"/>
<reference evidence="10" key="3">
    <citation type="submission" date="2025-09" db="UniProtKB">
        <authorList>
            <consortium name="Ensembl"/>
        </authorList>
    </citation>
    <scope>IDENTIFICATION</scope>
</reference>
<protein>
    <recommendedName>
        <fullName evidence="4">Ribosome biogenesis protein BRX1 homolog</fullName>
    </recommendedName>
    <alternativeName>
        <fullName evidence="7">Brix domain-containing protein 2</fullName>
    </alternativeName>
</protein>
<sequence length="333" mass="38898">REICARWENMPAFKRKRGGQNRVDKKAKKVKFVPNDSDVLEGDEQQKTNEVTIPPPVSMGKWTNKERVLIFSSRGINFRTRHLMQDLRTMMPHSKADTKMDRKDKLFVVNEVCEIKNCNKCLFFEWFLHGGSSTVHTLAELKMTGNCLKGSRPLLSFDPKFDKEPHFSLLKELFTQTFSTPRYHPKSQPFVDHVFTFTIADNRIWFRNYQIIEEDASLVEIGPRFVLQLIKIFQGSFGGPTLYENPGFKSPNMHRREMRLAAAARVREKQMVKDVLKMKRTEAKEDLVTDITADVFMTPAEEKPVHIETEAPEPKMPNKKKYKAFKRQRMARR</sequence>
<dbReference type="Proteomes" id="UP000005226">
    <property type="component" value="Chromosome 6"/>
</dbReference>
<evidence type="ECO:0000259" key="9">
    <source>
        <dbReference type="PROSITE" id="PS50833"/>
    </source>
</evidence>
<dbReference type="InterPro" id="IPR007109">
    <property type="entry name" value="Brix"/>
</dbReference>
<dbReference type="PANTHER" id="PTHR13634">
    <property type="entry name" value="RIBOSOME BIOGENESIS PROTEIN BRIX"/>
    <property type="match status" value="1"/>
</dbReference>
<dbReference type="GO" id="GO:0006364">
    <property type="term" value="P:rRNA processing"/>
    <property type="evidence" value="ECO:0007669"/>
    <property type="project" value="InterPro"/>
</dbReference>
<evidence type="ECO:0000256" key="7">
    <source>
        <dbReference type="ARBA" id="ARBA00033181"/>
    </source>
</evidence>
<comment type="similarity">
    <text evidence="3">Belongs to the BRX1 family.</text>
</comment>
<evidence type="ECO:0000256" key="3">
    <source>
        <dbReference type="ARBA" id="ARBA00006369"/>
    </source>
</evidence>
<evidence type="ECO:0000256" key="2">
    <source>
        <dbReference type="ARBA" id="ARBA00004604"/>
    </source>
</evidence>
<dbReference type="PANTHER" id="PTHR13634:SF0">
    <property type="entry name" value="RIBOSOME BIOGENESIS PROTEIN BRX1 HOMOLOG"/>
    <property type="match status" value="1"/>
</dbReference>
<name>A0A674MK33_TAKRU</name>
<evidence type="ECO:0000256" key="5">
    <source>
        <dbReference type="ARBA" id="ARBA00022517"/>
    </source>
</evidence>
<reference evidence="10 11" key="1">
    <citation type="journal article" date="2011" name="Genome Biol. Evol.">
        <title>Integration of the genetic map and genome assembly of fugu facilitates insights into distinct features of genome evolution in teleosts and mammals.</title>
        <authorList>
            <person name="Kai W."/>
            <person name="Kikuchi K."/>
            <person name="Tohari S."/>
            <person name="Chew A.K."/>
            <person name="Tay A."/>
            <person name="Fujiwara A."/>
            <person name="Hosoya S."/>
            <person name="Suetake H."/>
            <person name="Naruse K."/>
            <person name="Brenner S."/>
            <person name="Suzuki Y."/>
            <person name="Venkatesh B."/>
        </authorList>
    </citation>
    <scope>NUCLEOTIDE SEQUENCE [LARGE SCALE GENOMIC DNA]</scope>
</reference>
<gene>
    <name evidence="10" type="primary">bxdc2</name>
</gene>
<accession>A0A674MK33</accession>
<dbReference type="SMART" id="SM00879">
    <property type="entry name" value="Brix"/>
    <property type="match status" value="1"/>
</dbReference>
<feature type="region of interest" description="Disordered" evidence="8">
    <location>
        <begin position="302"/>
        <end position="333"/>
    </location>
</feature>
<dbReference type="SUPFAM" id="SSF52954">
    <property type="entry name" value="Class II aaRS ABD-related"/>
    <property type="match status" value="1"/>
</dbReference>
<feature type="domain" description="Brix" evidence="9">
    <location>
        <begin position="66"/>
        <end position="238"/>
    </location>
</feature>
<dbReference type="Ensembl" id="ENSTRUT00000082612.1">
    <property type="protein sequence ID" value="ENSTRUP00000061478.1"/>
    <property type="gene ID" value="ENSTRUG00000011403.3"/>
</dbReference>
<dbReference type="InterPro" id="IPR026532">
    <property type="entry name" value="BRX1"/>
</dbReference>
<evidence type="ECO:0000256" key="1">
    <source>
        <dbReference type="ARBA" id="ARBA00003439"/>
    </source>
</evidence>
<keyword evidence="5" id="KW-0690">Ribosome biogenesis</keyword>
<evidence type="ECO:0000313" key="11">
    <source>
        <dbReference type="Proteomes" id="UP000005226"/>
    </source>
</evidence>
<comment type="function">
    <text evidence="1">Required for biogenesis of the 60S ribosomal subunit.</text>
</comment>
<evidence type="ECO:0000256" key="6">
    <source>
        <dbReference type="ARBA" id="ARBA00023242"/>
    </source>
</evidence>
<dbReference type="GO" id="GO:0019843">
    <property type="term" value="F:rRNA binding"/>
    <property type="evidence" value="ECO:0007669"/>
    <property type="project" value="InterPro"/>
</dbReference>
<organism evidence="10 11">
    <name type="scientific">Takifugu rubripes</name>
    <name type="common">Japanese pufferfish</name>
    <name type="synonym">Fugu rubripes</name>
    <dbReference type="NCBI Taxonomy" id="31033"/>
    <lineage>
        <taxon>Eukaryota</taxon>
        <taxon>Metazoa</taxon>
        <taxon>Chordata</taxon>
        <taxon>Craniata</taxon>
        <taxon>Vertebrata</taxon>
        <taxon>Euteleostomi</taxon>
        <taxon>Actinopterygii</taxon>
        <taxon>Neopterygii</taxon>
        <taxon>Teleostei</taxon>
        <taxon>Neoteleostei</taxon>
        <taxon>Acanthomorphata</taxon>
        <taxon>Eupercaria</taxon>
        <taxon>Tetraodontiformes</taxon>
        <taxon>Tetradontoidea</taxon>
        <taxon>Tetraodontidae</taxon>
        <taxon>Takifugu</taxon>
    </lineage>
</organism>